<sequence>MSSCPTRHRLTDLASCGAIRTAGRSILVHPRMPGARVREAARLHLTEGARLVQARGTVQDIRRRIAGAFTAHTGALLDDALVLATLSALPEAERMRLLLTIDAADACGGADDAPVTVAA</sequence>
<reference evidence="1 2" key="1">
    <citation type="submission" date="2020-04" db="EMBL/GenBank/DDBJ databases">
        <title>Description of novel Gluconacetobacter.</title>
        <authorList>
            <person name="Sombolestani A."/>
        </authorList>
    </citation>
    <scope>NUCLEOTIDE SEQUENCE [LARGE SCALE GENOMIC DNA]</scope>
    <source>
        <strain evidence="1 2">LMG 27724</strain>
    </source>
</reference>
<evidence type="ECO:0000313" key="2">
    <source>
        <dbReference type="Proteomes" id="UP000577891"/>
    </source>
</evidence>
<protein>
    <submittedName>
        <fullName evidence="1">Uncharacterized protein</fullName>
    </submittedName>
</protein>
<dbReference type="EMBL" id="JABEQE010000004">
    <property type="protein sequence ID" value="MBB2171839.1"/>
    <property type="molecule type" value="Genomic_DNA"/>
</dbReference>
<proteinExistence type="predicted"/>
<dbReference type="AlphaFoldDB" id="A0A7W4NZQ2"/>
<name>A0A7W4NZQ2_9PROT</name>
<dbReference type="Proteomes" id="UP000577891">
    <property type="component" value="Unassembled WGS sequence"/>
</dbReference>
<comment type="caution">
    <text evidence="1">The sequence shown here is derived from an EMBL/GenBank/DDBJ whole genome shotgun (WGS) entry which is preliminary data.</text>
</comment>
<keyword evidence="2" id="KW-1185">Reference proteome</keyword>
<organism evidence="1 2">
    <name type="scientific">Gluconacetobacter asukensis</name>
    <dbReference type="NCBI Taxonomy" id="1017181"/>
    <lineage>
        <taxon>Bacteria</taxon>
        <taxon>Pseudomonadati</taxon>
        <taxon>Pseudomonadota</taxon>
        <taxon>Alphaproteobacteria</taxon>
        <taxon>Acetobacterales</taxon>
        <taxon>Acetobacteraceae</taxon>
        <taxon>Gluconacetobacter</taxon>
    </lineage>
</organism>
<accession>A0A7W4NZQ2</accession>
<dbReference type="RefSeq" id="WP_182978426.1">
    <property type="nucleotide sequence ID" value="NZ_BAABGB010000013.1"/>
</dbReference>
<evidence type="ECO:0000313" key="1">
    <source>
        <dbReference type="EMBL" id="MBB2171839.1"/>
    </source>
</evidence>
<gene>
    <name evidence="1" type="ORF">HLH35_06855</name>
</gene>